<dbReference type="EMBL" id="BDJK01000003">
    <property type="protein sequence ID" value="GAV21638.1"/>
    <property type="molecule type" value="Genomic_DNA"/>
</dbReference>
<dbReference type="Proteomes" id="UP000187485">
    <property type="component" value="Unassembled WGS sequence"/>
</dbReference>
<organism evidence="1 2">
    <name type="scientific">Carboxydothermus pertinax</name>
    <dbReference type="NCBI Taxonomy" id="870242"/>
    <lineage>
        <taxon>Bacteria</taxon>
        <taxon>Bacillati</taxon>
        <taxon>Bacillota</taxon>
        <taxon>Clostridia</taxon>
        <taxon>Thermoanaerobacterales</taxon>
        <taxon>Thermoanaerobacteraceae</taxon>
        <taxon>Carboxydothermus</taxon>
    </lineage>
</organism>
<evidence type="ECO:0000313" key="1">
    <source>
        <dbReference type="EMBL" id="GAV21638.1"/>
    </source>
</evidence>
<dbReference type="STRING" id="870242.cpu_01480"/>
<dbReference type="OrthoDB" id="9780944at2"/>
<name>A0A1L8CRT6_9THEO</name>
<proteinExistence type="predicted"/>
<reference evidence="2" key="1">
    <citation type="submission" date="2016-12" db="EMBL/GenBank/DDBJ databases">
        <title>Draft Genome Sequences od Carboxydothermus pertinax and islandicus, Hydrogenogenic Carboxydotrophic Bacteria.</title>
        <authorList>
            <person name="Fukuyama Y."/>
            <person name="Ohmae K."/>
            <person name="Yoneda Y."/>
            <person name="Yoshida T."/>
            <person name="Sako Y."/>
        </authorList>
    </citation>
    <scope>NUCLEOTIDE SEQUENCE [LARGE SCALE GENOMIC DNA]</scope>
    <source>
        <strain evidence="2">Ug1</strain>
    </source>
</reference>
<keyword evidence="2" id="KW-1185">Reference proteome</keyword>
<gene>
    <name evidence="1" type="ORF">cpu_01480</name>
</gene>
<evidence type="ECO:0008006" key="3">
    <source>
        <dbReference type="Google" id="ProtNLM"/>
    </source>
</evidence>
<accession>A0A1L8CRT6</accession>
<sequence length="301" mass="33525">MKRVVSVSLGSSKRDKALEAEFLGEKFIIERRGTDGDYNKALEVLKELDGKVDAIGLGGIDVYLYAGGRRYAIRDGLRLLQAVKTTPAVDGSGLKNTLEREVVRELAREGIITPKSKVLLVSGVDRFGMAEALVETGAQVIFGDLIFALGIPIPIKKLGTLNVLAALLLPIFTKLPFQVLYPTGKEQEIREKKTRHDRYYQWADIIAGDYLYIKKHLPERIDGKIILTNTTTKEDVEELKIKGAKMLVTTTPVLNGRSFGTNVMEGVLLTLLNKKWEEVTPDDYLQLLKKLGFKPNVIELN</sequence>
<dbReference type="RefSeq" id="WP_075858162.1">
    <property type="nucleotide sequence ID" value="NZ_BDJK01000003.1"/>
</dbReference>
<dbReference type="AlphaFoldDB" id="A0A1L8CRT6"/>
<comment type="caution">
    <text evidence="1">The sequence shown here is derived from an EMBL/GenBank/DDBJ whole genome shotgun (WGS) entry which is preliminary data.</text>
</comment>
<evidence type="ECO:0000313" key="2">
    <source>
        <dbReference type="Proteomes" id="UP000187485"/>
    </source>
</evidence>
<protein>
    <recommendedName>
        <fullName evidence="3">Quinate 5-dehydrogenase</fullName>
    </recommendedName>
</protein>